<protein>
    <recommendedName>
        <fullName evidence="5">TIL domain-containing protein</fullName>
    </recommendedName>
</protein>
<keyword evidence="7" id="KW-1185">Reference proteome</keyword>
<feature type="chain" id="PRO_5040198357" description="TIL domain-containing protein" evidence="4">
    <location>
        <begin position="17"/>
        <end position="215"/>
    </location>
</feature>
<name>A0A9P1IXV9_9PELO</name>
<dbReference type="Pfam" id="PF01826">
    <property type="entry name" value="TIL"/>
    <property type="match status" value="3"/>
</dbReference>
<proteinExistence type="predicted"/>
<dbReference type="SUPFAM" id="SSF57567">
    <property type="entry name" value="Serine protease inhibitors"/>
    <property type="match status" value="3"/>
</dbReference>
<dbReference type="CDD" id="cd19941">
    <property type="entry name" value="TIL"/>
    <property type="match status" value="3"/>
</dbReference>
<dbReference type="PANTHER" id="PTHR23259">
    <property type="entry name" value="RIDDLE"/>
    <property type="match status" value="1"/>
</dbReference>
<evidence type="ECO:0000259" key="5">
    <source>
        <dbReference type="Pfam" id="PF01826"/>
    </source>
</evidence>
<evidence type="ECO:0000313" key="6">
    <source>
        <dbReference type="EMBL" id="CAI5452219.1"/>
    </source>
</evidence>
<keyword evidence="3" id="KW-1015">Disulfide bond</keyword>
<comment type="caution">
    <text evidence="6">The sequence shown here is derived from an EMBL/GenBank/DDBJ whole genome shotgun (WGS) entry which is preliminary data.</text>
</comment>
<sequence>MKSFIILFVFIAAVSAQLFTTPKPPKCGENEQLEECGTACEPSCDVPEYPFCTEQCLVNVCQCKAGFLRDKNSKKCIKPSDCPKTKLKRALKAGAAPKCKKNEQLVECHDTCEPQCGFTPFPCTMNCIANTCDCKKGFVRNTNGECVEPLQCTEATSKCPKDEVFRACGTRCEPTCEEPHPKACVLACVMNKCQCDDGFVRHLHGCIKLSDCPKK</sequence>
<dbReference type="EMBL" id="CANHGI010000005">
    <property type="protein sequence ID" value="CAI5452219.1"/>
    <property type="molecule type" value="Genomic_DNA"/>
</dbReference>
<dbReference type="InterPro" id="IPR036084">
    <property type="entry name" value="Ser_inhib-like_sf"/>
</dbReference>
<reference evidence="6" key="1">
    <citation type="submission" date="2022-11" db="EMBL/GenBank/DDBJ databases">
        <authorList>
            <person name="Kikuchi T."/>
        </authorList>
    </citation>
    <scope>NUCLEOTIDE SEQUENCE</scope>
    <source>
        <strain evidence="6">PS1010</strain>
    </source>
</reference>
<gene>
    <name evidence="6" type="ORF">CAMP_LOCUS14856</name>
</gene>
<evidence type="ECO:0000256" key="4">
    <source>
        <dbReference type="SAM" id="SignalP"/>
    </source>
</evidence>
<keyword evidence="4" id="KW-0732">Signal</keyword>
<dbReference type="Proteomes" id="UP001152747">
    <property type="component" value="Unassembled WGS sequence"/>
</dbReference>
<feature type="signal peptide" evidence="4">
    <location>
        <begin position="1"/>
        <end position="16"/>
    </location>
</feature>
<keyword evidence="2" id="KW-0722">Serine protease inhibitor</keyword>
<evidence type="ECO:0000313" key="7">
    <source>
        <dbReference type="Proteomes" id="UP001152747"/>
    </source>
</evidence>
<dbReference type="Gene3D" id="2.10.25.10">
    <property type="entry name" value="Laminin"/>
    <property type="match status" value="3"/>
</dbReference>
<dbReference type="AlphaFoldDB" id="A0A9P1IXV9"/>
<organism evidence="6 7">
    <name type="scientific">Caenorhabditis angaria</name>
    <dbReference type="NCBI Taxonomy" id="860376"/>
    <lineage>
        <taxon>Eukaryota</taxon>
        <taxon>Metazoa</taxon>
        <taxon>Ecdysozoa</taxon>
        <taxon>Nematoda</taxon>
        <taxon>Chromadorea</taxon>
        <taxon>Rhabditida</taxon>
        <taxon>Rhabditina</taxon>
        <taxon>Rhabditomorpha</taxon>
        <taxon>Rhabditoidea</taxon>
        <taxon>Rhabditidae</taxon>
        <taxon>Peloderinae</taxon>
        <taxon>Caenorhabditis</taxon>
    </lineage>
</organism>
<feature type="domain" description="TIL" evidence="5">
    <location>
        <begin position="27"/>
        <end position="82"/>
    </location>
</feature>
<dbReference type="InterPro" id="IPR002919">
    <property type="entry name" value="TIL_dom"/>
</dbReference>
<accession>A0A9P1IXV9</accession>
<feature type="domain" description="TIL" evidence="5">
    <location>
        <begin position="99"/>
        <end position="152"/>
    </location>
</feature>
<dbReference type="OrthoDB" id="5781320at2759"/>
<evidence type="ECO:0000256" key="2">
    <source>
        <dbReference type="ARBA" id="ARBA00022900"/>
    </source>
</evidence>
<dbReference type="PANTHER" id="PTHR23259:SF70">
    <property type="entry name" value="ACCESSORY GLAND PROTEIN ACP62F-RELATED"/>
    <property type="match status" value="1"/>
</dbReference>
<dbReference type="InterPro" id="IPR051368">
    <property type="entry name" value="SerProtInhib-TIL_Domain"/>
</dbReference>
<feature type="domain" description="TIL" evidence="5">
    <location>
        <begin position="159"/>
        <end position="212"/>
    </location>
</feature>
<evidence type="ECO:0000256" key="3">
    <source>
        <dbReference type="ARBA" id="ARBA00023157"/>
    </source>
</evidence>
<evidence type="ECO:0000256" key="1">
    <source>
        <dbReference type="ARBA" id="ARBA00022690"/>
    </source>
</evidence>
<dbReference type="GO" id="GO:0004867">
    <property type="term" value="F:serine-type endopeptidase inhibitor activity"/>
    <property type="evidence" value="ECO:0007669"/>
    <property type="project" value="UniProtKB-KW"/>
</dbReference>
<keyword evidence="1" id="KW-0646">Protease inhibitor</keyword>